<keyword evidence="2" id="KW-0285">Flavoprotein</keyword>
<accession>A0AAD7UCW2</accession>
<organism evidence="5 6">
    <name type="scientific">Chrysophaeum taylorii</name>
    <dbReference type="NCBI Taxonomy" id="2483200"/>
    <lineage>
        <taxon>Eukaryota</taxon>
        <taxon>Sar</taxon>
        <taxon>Stramenopiles</taxon>
        <taxon>Ochrophyta</taxon>
        <taxon>Pelagophyceae</taxon>
        <taxon>Pelagomonadales</taxon>
        <taxon>Pelagomonadaceae</taxon>
        <taxon>Chrysophaeum</taxon>
    </lineage>
</organism>
<evidence type="ECO:0000313" key="5">
    <source>
        <dbReference type="EMBL" id="KAJ8602638.1"/>
    </source>
</evidence>
<gene>
    <name evidence="5" type="ORF">CTAYLR_004103</name>
</gene>
<dbReference type="PANTHER" id="PTHR43004:SF19">
    <property type="entry name" value="BINDING MONOOXYGENASE, PUTATIVE (JCVI)-RELATED"/>
    <property type="match status" value="1"/>
</dbReference>
<proteinExistence type="predicted"/>
<evidence type="ECO:0000259" key="4">
    <source>
        <dbReference type="Pfam" id="PF01494"/>
    </source>
</evidence>
<dbReference type="Gene3D" id="3.50.50.60">
    <property type="entry name" value="FAD/NAD(P)-binding domain"/>
    <property type="match status" value="2"/>
</dbReference>
<dbReference type="InterPro" id="IPR036188">
    <property type="entry name" value="FAD/NAD-bd_sf"/>
</dbReference>
<evidence type="ECO:0000256" key="1">
    <source>
        <dbReference type="ARBA" id="ARBA00001974"/>
    </source>
</evidence>
<keyword evidence="6" id="KW-1185">Reference proteome</keyword>
<dbReference type="InterPro" id="IPR050641">
    <property type="entry name" value="RIFMO-like"/>
</dbReference>
<dbReference type="InterPro" id="IPR002938">
    <property type="entry name" value="FAD-bd"/>
</dbReference>
<reference evidence="5" key="1">
    <citation type="submission" date="2023-01" db="EMBL/GenBank/DDBJ databases">
        <title>Metagenome sequencing of chrysophaentin producing Chrysophaeum taylorii.</title>
        <authorList>
            <person name="Davison J."/>
            <person name="Bewley C."/>
        </authorList>
    </citation>
    <scope>NUCLEOTIDE SEQUENCE</scope>
    <source>
        <strain evidence="5">NIES-1699</strain>
    </source>
</reference>
<comment type="cofactor">
    <cofactor evidence="1">
        <name>FAD</name>
        <dbReference type="ChEBI" id="CHEBI:57692"/>
    </cofactor>
</comment>
<dbReference type="PANTHER" id="PTHR43004">
    <property type="entry name" value="TRK SYSTEM POTASSIUM UPTAKE PROTEIN"/>
    <property type="match status" value="1"/>
</dbReference>
<dbReference type="EMBL" id="JAQMWT010000373">
    <property type="protein sequence ID" value="KAJ8602638.1"/>
    <property type="molecule type" value="Genomic_DNA"/>
</dbReference>
<name>A0AAD7UCW2_9STRA</name>
<dbReference type="Gene3D" id="3.30.70.2450">
    <property type="match status" value="1"/>
</dbReference>
<protein>
    <recommendedName>
        <fullName evidence="4">FAD-binding domain-containing protein</fullName>
    </recommendedName>
</protein>
<dbReference type="Proteomes" id="UP001230188">
    <property type="component" value="Unassembled WGS sequence"/>
</dbReference>
<dbReference type="AlphaFoldDB" id="A0AAD7UCW2"/>
<dbReference type="SUPFAM" id="SSF51905">
    <property type="entry name" value="FAD/NAD(P)-binding domain"/>
    <property type="match status" value="1"/>
</dbReference>
<feature type="domain" description="FAD-binding" evidence="4">
    <location>
        <begin position="70"/>
        <end position="135"/>
    </location>
</feature>
<comment type="caution">
    <text evidence="5">The sequence shown here is derived from an EMBL/GenBank/DDBJ whole genome shotgun (WGS) entry which is preliminary data.</text>
</comment>
<evidence type="ECO:0000256" key="2">
    <source>
        <dbReference type="ARBA" id="ARBA00022630"/>
    </source>
</evidence>
<dbReference type="GO" id="GO:0016709">
    <property type="term" value="F:oxidoreductase activity, acting on paired donors, with incorporation or reduction of molecular oxygen, NAD(P)H as one donor, and incorporation of one atom of oxygen"/>
    <property type="evidence" value="ECO:0007669"/>
    <property type="project" value="UniProtKB-ARBA"/>
</dbReference>
<evidence type="ECO:0000256" key="3">
    <source>
        <dbReference type="ARBA" id="ARBA00022827"/>
    </source>
</evidence>
<keyword evidence="3" id="KW-0274">FAD</keyword>
<dbReference type="GO" id="GO:0071949">
    <property type="term" value="F:FAD binding"/>
    <property type="evidence" value="ECO:0007669"/>
    <property type="project" value="InterPro"/>
</dbReference>
<evidence type="ECO:0000313" key="6">
    <source>
        <dbReference type="Proteomes" id="UP001230188"/>
    </source>
</evidence>
<sequence>MDEFEVCIAGAGACGLFGAVALASGGIRVCVLEKESSIGGFGVVEIEPEIRSVLCRFGLSRFFEDSKNVRGKVVLQRRLIEALLEAAYGAGVEIRFDAEVVDVEGFIITYGNKRSLHAPYLVGADGSESFVRRRVFETRGCVFDTLASSPGTYCVVDKTPPVKTTQRRGTWTLGPSGLVRLGFFLRPNESAPEGVAAYSLKCRVASMIALDDKAFLIGDAAHSFGSNPSVNHGIRSALNLAWKLYYAIRFEKTAPLATFEPEMRRRALSLAAARGASSWVWGKQRGRTAGLKLFGATPGAGTLFPEPYVVEENATTRHVLGRDLPMFSFHVVGLGVDPQTTITIFQTAKLLELGFRFSTVLLAGDDHHLTSHDDLSHVYHEVETTDILRQWRRRYQNPDVVVVRPDLYVFAGVKVPDLHDLLDALLTLLHQPSFGLEEEEEDVFPAARTRTRTAAGTDSLCCMSTASSSSSCI</sequence>
<dbReference type="Pfam" id="PF01494">
    <property type="entry name" value="FAD_binding_3"/>
    <property type="match status" value="1"/>
</dbReference>